<sequence>MTSLDELFTAESAILQDNRELAETQGLDAEVYRDALVKLTAHYQKIMNESYRLIRRSDRAERDLNQLNERLEYEATHDPLTRVYNRSAIIDQITKALNAGEAGLILLDIDHFKAINDQYGHPAGDAVICGLIRRIEQSVPELGSIGRVGGEEFTILLPRYTKAQSVIVAGYIHALLNASPLDLLPNQLVTASLGVSWGKQNSSFDTLYNDADAAMYEAKRRGRNRVHCG</sequence>
<dbReference type="InterPro" id="IPR050469">
    <property type="entry name" value="Diguanylate_Cyclase"/>
</dbReference>
<dbReference type="NCBIfam" id="TIGR00254">
    <property type="entry name" value="GGDEF"/>
    <property type="match status" value="1"/>
</dbReference>
<dbReference type="SUPFAM" id="SSF55073">
    <property type="entry name" value="Nucleotide cyclase"/>
    <property type="match status" value="1"/>
</dbReference>
<accession>A0A6M2B082</accession>
<comment type="catalytic activity">
    <reaction evidence="3">
        <text>2 GTP = 3',3'-c-di-GMP + 2 diphosphate</text>
        <dbReference type="Rhea" id="RHEA:24898"/>
        <dbReference type="ChEBI" id="CHEBI:33019"/>
        <dbReference type="ChEBI" id="CHEBI:37565"/>
        <dbReference type="ChEBI" id="CHEBI:58805"/>
        <dbReference type="EC" id="2.7.7.65"/>
    </reaction>
</comment>
<comment type="pathway">
    <text evidence="1">Purine metabolism; 3',5'-cyclic di-GMP biosynthesis.</text>
</comment>
<dbReference type="PANTHER" id="PTHR45138:SF9">
    <property type="entry name" value="DIGUANYLATE CYCLASE DGCM-RELATED"/>
    <property type="match status" value="1"/>
</dbReference>
<dbReference type="InterPro" id="IPR029787">
    <property type="entry name" value="Nucleotide_cyclase"/>
</dbReference>
<evidence type="ECO:0000256" key="1">
    <source>
        <dbReference type="ARBA" id="ARBA00004665"/>
    </source>
</evidence>
<dbReference type="Pfam" id="PF00990">
    <property type="entry name" value="GGDEF"/>
    <property type="match status" value="1"/>
</dbReference>
<dbReference type="RefSeq" id="WP_152327147.1">
    <property type="nucleotide sequence ID" value="NZ_JAADJS010000001.1"/>
</dbReference>
<proteinExistence type="predicted"/>
<evidence type="ECO:0000259" key="4">
    <source>
        <dbReference type="PROSITE" id="PS50887"/>
    </source>
</evidence>
<dbReference type="PROSITE" id="PS50887">
    <property type="entry name" value="GGDEF"/>
    <property type="match status" value="1"/>
</dbReference>
<feature type="domain" description="GGDEF" evidence="4">
    <location>
        <begin position="100"/>
        <end position="229"/>
    </location>
</feature>
<reference evidence="5 6" key="1">
    <citation type="submission" date="2020-03" db="EMBL/GenBank/DDBJ databases">
        <title>Rahnella aceri sp. nov., isoated from traditional Jeju Makgeolli.</title>
        <authorList>
            <person name="Kim I.S."/>
            <person name="Jeon D."/>
        </authorList>
    </citation>
    <scope>NUCLEOTIDE SEQUENCE [LARGE SCALE GENOMIC DNA]</scope>
    <source>
        <strain evidence="5 6">Lac-M11</strain>
    </source>
</reference>
<gene>
    <name evidence="5" type="ORF">GW579_04015</name>
</gene>
<dbReference type="InterPro" id="IPR043128">
    <property type="entry name" value="Rev_trsase/Diguanyl_cyclase"/>
</dbReference>
<dbReference type="GO" id="GO:0052621">
    <property type="term" value="F:diguanylate cyclase activity"/>
    <property type="evidence" value="ECO:0007669"/>
    <property type="project" value="UniProtKB-EC"/>
</dbReference>
<dbReference type="PANTHER" id="PTHR45138">
    <property type="entry name" value="REGULATORY COMPONENTS OF SENSORY TRANSDUCTION SYSTEM"/>
    <property type="match status" value="1"/>
</dbReference>
<keyword evidence="6" id="KW-1185">Reference proteome</keyword>
<dbReference type="Gene3D" id="3.30.70.270">
    <property type="match status" value="1"/>
</dbReference>
<dbReference type="CDD" id="cd01949">
    <property type="entry name" value="GGDEF"/>
    <property type="match status" value="1"/>
</dbReference>
<dbReference type="Proteomes" id="UP000476696">
    <property type="component" value="Unassembled WGS sequence"/>
</dbReference>
<evidence type="ECO:0000313" key="6">
    <source>
        <dbReference type="Proteomes" id="UP000476696"/>
    </source>
</evidence>
<organism evidence="5 6">
    <name type="scientific">Rahnella contaminans</name>
    <dbReference type="NCBI Taxonomy" id="2703882"/>
    <lineage>
        <taxon>Bacteria</taxon>
        <taxon>Pseudomonadati</taxon>
        <taxon>Pseudomonadota</taxon>
        <taxon>Gammaproteobacteria</taxon>
        <taxon>Enterobacterales</taxon>
        <taxon>Yersiniaceae</taxon>
        <taxon>Rahnella</taxon>
    </lineage>
</organism>
<dbReference type="EMBL" id="JAADJS010000001">
    <property type="protein sequence ID" value="NGX86252.1"/>
    <property type="molecule type" value="Genomic_DNA"/>
</dbReference>
<name>A0A6M2B082_9GAMM</name>
<dbReference type="AlphaFoldDB" id="A0A6M2B082"/>
<dbReference type="InterPro" id="IPR000160">
    <property type="entry name" value="GGDEF_dom"/>
</dbReference>
<comment type="caution">
    <text evidence="5">The sequence shown here is derived from an EMBL/GenBank/DDBJ whole genome shotgun (WGS) entry which is preliminary data.</text>
</comment>
<protein>
    <recommendedName>
        <fullName evidence="2">diguanylate cyclase</fullName>
        <ecNumber evidence="2">2.7.7.65</ecNumber>
    </recommendedName>
</protein>
<evidence type="ECO:0000313" key="5">
    <source>
        <dbReference type="EMBL" id="NGX86252.1"/>
    </source>
</evidence>
<dbReference type="SMART" id="SM00267">
    <property type="entry name" value="GGDEF"/>
    <property type="match status" value="1"/>
</dbReference>
<evidence type="ECO:0000256" key="3">
    <source>
        <dbReference type="ARBA" id="ARBA00034247"/>
    </source>
</evidence>
<evidence type="ECO:0000256" key="2">
    <source>
        <dbReference type="ARBA" id="ARBA00012528"/>
    </source>
</evidence>
<dbReference type="EC" id="2.7.7.65" evidence="2"/>